<sequence length="79" mass="8585">MNAIRINTASWFNDSLLAAIACDSNGLLVAGRAMKMMAPSAMAAEALAIREATNLANTFPWQDILISSDSRYYRLSSTK</sequence>
<dbReference type="Proteomes" id="UP000238479">
    <property type="component" value="Chromosome 4"/>
</dbReference>
<evidence type="ECO:0000313" key="1">
    <source>
        <dbReference type="EMBL" id="PRQ36770.1"/>
    </source>
</evidence>
<organism evidence="1 2">
    <name type="scientific">Rosa chinensis</name>
    <name type="common">China rose</name>
    <dbReference type="NCBI Taxonomy" id="74649"/>
    <lineage>
        <taxon>Eukaryota</taxon>
        <taxon>Viridiplantae</taxon>
        <taxon>Streptophyta</taxon>
        <taxon>Embryophyta</taxon>
        <taxon>Tracheophyta</taxon>
        <taxon>Spermatophyta</taxon>
        <taxon>Magnoliopsida</taxon>
        <taxon>eudicotyledons</taxon>
        <taxon>Gunneridae</taxon>
        <taxon>Pentapetalae</taxon>
        <taxon>rosids</taxon>
        <taxon>fabids</taxon>
        <taxon>Rosales</taxon>
        <taxon>Rosaceae</taxon>
        <taxon>Rosoideae</taxon>
        <taxon>Rosoideae incertae sedis</taxon>
        <taxon>Rosa</taxon>
    </lineage>
</organism>
<dbReference type="Gramene" id="PRQ36770">
    <property type="protein sequence ID" value="PRQ36770"/>
    <property type="gene ID" value="RchiOBHm_Chr4g0395251"/>
</dbReference>
<protein>
    <recommendedName>
        <fullName evidence="3">RNase H type-1 domain-containing protein</fullName>
    </recommendedName>
</protein>
<accession>A0A2P6QRF9</accession>
<comment type="caution">
    <text evidence="1">The sequence shown here is derived from an EMBL/GenBank/DDBJ whole genome shotgun (WGS) entry which is preliminary data.</text>
</comment>
<proteinExistence type="predicted"/>
<reference evidence="1 2" key="1">
    <citation type="journal article" date="2018" name="Nat. Genet.">
        <title>The Rosa genome provides new insights in the design of modern roses.</title>
        <authorList>
            <person name="Bendahmane M."/>
        </authorList>
    </citation>
    <scope>NUCLEOTIDE SEQUENCE [LARGE SCALE GENOMIC DNA]</scope>
    <source>
        <strain evidence="2">cv. Old Blush</strain>
    </source>
</reference>
<dbReference type="InterPro" id="IPR044730">
    <property type="entry name" value="RNase_H-like_dom_plant"/>
</dbReference>
<dbReference type="EMBL" id="PDCK01000042">
    <property type="protein sequence ID" value="PRQ36770.1"/>
    <property type="molecule type" value="Genomic_DNA"/>
</dbReference>
<evidence type="ECO:0000313" key="2">
    <source>
        <dbReference type="Proteomes" id="UP000238479"/>
    </source>
</evidence>
<evidence type="ECO:0008006" key="3">
    <source>
        <dbReference type="Google" id="ProtNLM"/>
    </source>
</evidence>
<gene>
    <name evidence="1" type="ORF">RchiOBHm_Chr4g0395251</name>
</gene>
<keyword evidence="2" id="KW-1185">Reference proteome</keyword>
<name>A0A2P6QRF9_ROSCH</name>
<dbReference type="CDD" id="cd06222">
    <property type="entry name" value="RNase_H_like"/>
    <property type="match status" value="1"/>
</dbReference>
<dbReference type="AlphaFoldDB" id="A0A2P6QRF9"/>